<keyword evidence="1" id="KW-0732">Signal</keyword>
<evidence type="ECO:0000256" key="1">
    <source>
        <dbReference type="SAM" id="SignalP"/>
    </source>
</evidence>
<dbReference type="InterPro" id="IPR005152">
    <property type="entry name" value="Lipase_secreted"/>
</dbReference>
<dbReference type="Gene3D" id="3.40.50.1820">
    <property type="entry name" value="alpha/beta hydrolase"/>
    <property type="match status" value="1"/>
</dbReference>
<dbReference type="SUPFAM" id="SSF53474">
    <property type="entry name" value="alpha/beta-Hydrolases"/>
    <property type="match status" value="1"/>
</dbReference>
<evidence type="ECO:0000313" key="3">
    <source>
        <dbReference type="Proteomes" id="UP000185924"/>
    </source>
</evidence>
<dbReference type="PANTHER" id="PTHR34853">
    <property type="match status" value="1"/>
</dbReference>
<proteinExistence type="predicted"/>
<keyword evidence="3" id="KW-1185">Reference proteome</keyword>
<dbReference type="InterPro" id="IPR029058">
    <property type="entry name" value="AB_hydrolase_fold"/>
</dbReference>
<evidence type="ECO:0000313" key="2">
    <source>
        <dbReference type="EMBL" id="SIR12496.1"/>
    </source>
</evidence>
<dbReference type="Gene3D" id="1.10.260.160">
    <property type="match status" value="1"/>
</dbReference>
<protein>
    <submittedName>
        <fullName evidence="2">Secretory lipase</fullName>
    </submittedName>
</protein>
<accession>A0A1N6YDB8</accession>
<dbReference type="AlphaFoldDB" id="A0A1N6YDB8"/>
<dbReference type="PANTHER" id="PTHR34853:SF1">
    <property type="entry name" value="LIPASE 5"/>
    <property type="match status" value="1"/>
</dbReference>
<dbReference type="GO" id="GO:0004806">
    <property type="term" value="F:triacylglycerol lipase activity"/>
    <property type="evidence" value="ECO:0007669"/>
    <property type="project" value="InterPro"/>
</dbReference>
<name>A0A1N6YDB8_9BACT</name>
<dbReference type="OrthoDB" id="9798122at2"/>
<sequence>MTKLKYKLKYWISSLVIAALLVTTTFPLNSCSKSDAAVPENVVERELLVSSEKVGTLPAAMLKQLAGAYAGSFQNQIKYDVAIYKVNYRTTFQGRETVASGLVALPMNLTTPAPVLSVQHGTIFKHDEAPSATSSGLAGFEVFASGGYITLIPDYLGFGASKQLLHPYYHQQSSGIAVVDMIKAAKSLYAQEGMTDNGQLFLAGYSEGGYVTLATQKEIETNPQHGLKITASGAGAGGYDLTEMLADVVAGKPYTYPAYLAYVLMSYNKTYEWNRPLSDFYQEPYATRLAGLFNGQHSGSTINKELTTQTENLFSANFLEGLRGNGEQTLKKALQDNSFNSWVPQSPTRLYHGTADVIVPYANSKQTYERMKAAGTPSLELIPIQNGTHGSSLIPMLTDLIPWMQSFGANP</sequence>
<organism evidence="2 3">
    <name type="scientific">Pontibacter lucknowensis</name>
    <dbReference type="NCBI Taxonomy" id="1077936"/>
    <lineage>
        <taxon>Bacteria</taxon>
        <taxon>Pseudomonadati</taxon>
        <taxon>Bacteroidota</taxon>
        <taxon>Cytophagia</taxon>
        <taxon>Cytophagales</taxon>
        <taxon>Hymenobacteraceae</taxon>
        <taxon>Pontibacter</taxon>
    </lineage>
</organism>
<dbReference type="RefSeq" id="WP_076422464.1">
    <property type="nucleotide sequence ID" value="NZ_FTNM01000003.1"/>
</dbReference>
<reference evidence="3" key="1">
    <citation type="submission" date="2017-01" db="EMBL/GenBank/DDBJ databases">
        <authorList>
            <person name="Varghese N."/>
            <person name="Submissions S."/>
        </authorList>
    </citation>
    <scope>NUCLEOTIDE SEQUENCE [LARGE SCALE GENOMIC DNA]</scope>
    <source>
        <strain evidence="3">DM9</strain>
    </source>
</reference>
<gene>
    <name evidence="2" type="ORF">SAMN05421545_2422</name>
</gene>
<dbReference type="Pfam" id="PF03583">
    <property type="entry name" value="LIP"/>
    <property type="match status" value="1"/>
</dbReference>
<dbReference type="STRING" id="1077936.SAMN05421545_2422"/>
<feature type="chain" id="PRO_5012749176" evidence="1">
    <location>
        <begin position="31"/>
        <end position="411"/>
    </location>
</feature>
<dbReference type="Proteomes" id="UP000185924">
    <property type="component" value="Unassembled WGS sequence"/>
</dbReference>
<dbReference type="EMBL" id="FTNM01000003">
    <property type="protein sequence ID" value="SIR12496.1"/>
    <property type="molecule type" value="Genomic_DNA"/>
</dbReference>
<dbReference type="GO" id="GO:0016042">
    <property type="term" value="P:lipid catabolic process"/>
    <property type="evidence" value="ECO:0007669"/>
    <property type="project" value="InterPro"/>
</dbReference>
<dbReference type="PIRSF" id="PIRSF029171">
    <property type="entry name" value="Esterase_LipA"/>
    <property type="match status" value="1"/>
</dbReference>
<feature type="signal peptide" evidence="1">
    <location>
        <begin position="1"/>
        <end position="30"/>
    </location>
</feature>